<feature type="transmembrane region" description="Helical" evidence="1">
    <location>
        <begin position="246"/>
        <end position="268"/>
    </location>
</feature>
<sequence length="299" mass="33210">MSFLTANSKMILPFPVLLLLSDYALPISARSERAWDAYNLPYRTLGMITHCVMLWNLACHLCGRSPLLPWRRLKPEFSWYDMANVGVTTIVSICLLAVNMSSPKDRSPGMTSPAALHLVYNLVEEAVVAHRFIRERGWEKKGKQSESYCSGYTLEQEKTAAMRWEYTPWFFVLMVASLINSQILGTLDDIGRNPRLNGVTHFDTRTKMTTPTGLVLSICAIGGGIIAPLTLFCWTNRLQRLQTYGAYAFVLSGLVCCLGFILAMDYAVGVVTGNNMGEPAVRAGVYFLAVSAVAPVYVE</sequence>
<evidence type="ECO:0000256" key="1">
    <source>
        <dbReference type="SAM" id="Phobius"/>
    </source>
</evidence>
<evidence type="ECO:0000313" key="3">
    <source>
        <dbReference type="Proteomes" id="UP001301769"/>
    </source>
</evidence>
<comment type="caution">
    <text evidence="2">The sequence shown here is derived from an EMBL/GenBank/DDBJ whole genome shotgun (WGS) entry which is preliminary data.</text>
</comment>
<keyword evidence="1" id="KW-1133">Transmembrane helix</keyword>
<gene>
    <name evidence="2" type="ORF">QBC37DRAFT_451481</name>
</gene>
<keyword evidence="1" id="KW-0472">Membrane</keyword>
<protein>
    <submittedName>
        <fullName evidence="2">Uncharacterized protein</fullName>
    </submittedName>
</protein>
<proteinExistence type="predicted"/>
<feature type="transmembrane region" description="Helical" evidence="1">
    <location>
        <begin position="280"/>
        <end position="298"/>
    </location>
</feature>
<feature type="transmembrane region" description="Helical" evidence="1">
    <location>
        <begin position="214"/>
        <end position="234"/>
    </location>
</feature>
<accession>A0AAN7B3T5</accession>
<dbReference type="AlphaFoldDB" id="A0AAN7B3T5"/>
<feature type="transmembrane region" description="Helical" evidence="1">
    <location>
        <begin position="83"/>
        <end position="102"/>
    </location>
</feature>
<feature type="transmembrane region" description="Helical" evidence="1">
    <location>
        <begin position="42"/>
        <end position="62"/>
    </location>
</feature>
<dbReference type="EMBL" id="MU858221">
    <property type="protein sequence ID" value="KAK4208957.1"/>
    <property type="molecule type" value="Genomic_DNA"/>
</dbReference>
<keyword evidence="1" id="KW-0812">Transmembrane</keyword>
<dbReference type="Proteomes" id="UP001301769">
    <property type="component" value="Unassembled WGS sequence"/>
</dbReference>
<evidence type="ECO:0000313" key="2">
    <source>
        <dbReference type="EMBL" id="KAK4208957.1"/>
    </source>
</evidence>
<organism evidence="2 3">
    <name type="scientific">Rhypophila decipiens</name>
    <dbReference type="NCBI Taxonomy" id="261697"/>
    <lineage>
        <taxon>Eukaryota</taxon>
        <taxon>Fungi</taxon>
        <taxon>Dikarya</taxon>
        <taxon>Ascomycota</taxon>
        <taxon>Pezizomycotina</taxon>
        <taxon>Sordariomycetes</taxon>
        <taxon>Sordariomycetidae</taxon>
        <taxon>Sordariales</taxon>
        <taxon>Naviculisporaceae</taxon>
        <taxon>Rhypophila</taxon>
    </lineage>
</organism>
<name>A0AAN7B3T5_9PEZI</name>
<reference evidence="2" key="1">
    <citation type="journal article" date="2023" name="Mol. Phylogenet. Evol.">
        <title>Genome-scale phylogeny and comparative genomics of the fungal order Sordariales.</title>
        <authorList>
            <person name="Hensen N."/>
            <person name="Bonometti L."/>
            <person name="Westerberg I."/>
            <person name="Brannstrom I.O."/>
            <person name="Guillou S."/>
            <person name="Cros-Aarteil S."/>
            <person name="Calhoun S."/>
            <person name="Haridas S."/>
            <person name="Kuo A."/>
            <person name="Mondo S."/>
            <person name="Pangilinan J."/>
            <person name="Riley R."/>
            <person name="LaButti K."/>
            <person name="Andreopoulos B."/>
            <person name="Lipzen A."/>
            <person name="Chen C."/>
            <person name="Yan M."/>
            <person name="Daum C."/>
            <person name="Ng V."/>
            <person name="Clum A."/>
            <person name="Steindorff A."/>
            <person name="Ohm R.A."/>
            <person name="Martin F."/>
            <person name="Silar P."/>
            <person name="Natvig D.O."/>
            <person name="Lalanne C."/>
            <person name="Gautier V."/>
            <person name="Ament-Velasquez S.L."/>
            <person name="Kruys A."/>
            <person name="Hutchinson M.I."/>
            <person name="Powell A.J."/>
            <person name="Barry K."/>
            <person name="Miller A.N."/>
            <person name="Grigoriev I.V."/>
            <person name="Debuchy R."/>
            <person name="Gladieux P."/>
            <person name="Hiltunen Thoren M."/>
            <person name="Johannesson H."/>
        </authorList>
    </citation>
    <scope>NUCLEOTIDE SEQUENCE</scope>
    <source>
        <strain evidence="2">PSN293</strain>
    </source>
</reference>
<feature type="transmembrane region" description="Helical" evidence="1">
    <location>
        <begin position="166"/>
        <end position="187"/>
    </location>
</feature>
<keyword evidence="3" id="KW-1185">Reference proteome</keyword>
<reference evidence="2" key="2">
    <citation type="submission" date="2023-05" db="EMBL/GenBank/DDBJ databases">
        <authorList>
            <consortium name="Lawrence Berkeley National Laboratory"/>
            <person name="Steindorff A."/>
            <person name="Hensen N."/>
            <person name="Bonometti L."/>
            <person name="Westerberg I."/>
            <person name="Brannstrom I.O."/>
            <person name="Guillou S."/>
            <person name="Cros-Aarteil S."/>
            <person name="Calhoun S."/>
            <person name="Haridas S."/>
            <person name="Kuo A."/>
            <person name="Mondo S."/>
            <person name="Pangilinan J."/>
            <person name="Riley R."/>
            <person name="Labutti K."/>
            <person name="Andreopoulos B."/>
            <person name="Lipzen A."/>
            <person name="Chen C."/>
            <person name="Yanf M."/>
            <person name="Daum C."/>
            <person name="Ng V."/>
            <person name="Clum A."/>
            <person name="Ohm R."/>
            <person name="Martin F."/>
            <person name="Silar P."/>
            <person name="Natvig D."/>
            <person name="Lalanne C."/>
            <person name="Gautier V."/>
            <person name="Ament-Velasquez S.L."/>
            <person name="Kruys A."/>
            <person name="Hutchinson M.I."/>
            <person name="Powell A.J."/>
            <person name="Barry K."/>
            <person name="Miller A.N."/>
            <person name="Grigoriev I.V."/>
            <person name="Debuchy R."/>
            <person name="Gladieux P."/>
            <person name="Thoren M.H."/>
            <person name="Johannesson H."/>
        </authorList>
    </citation>
    <scope>NUCLEOTIDE SEQUENCE</scope>
    <source>
        <strain evidence="2">PSN293</strain>
    </source>
</reference>